<dbReference type="SUPFAM" id="SSF53850">
    <property type="entry name" value="Periplasmic binding protein-like II"/>
    <property type="match status" value="1"/>
</dbReference>
<evidence type="ECO:0000256" key="2">
    <source>
        <dbReference type="ARBA" id="ARBA00022448"/>
    </source>
</evidence>
<dbReference type="PROSITE" id="PS51318">
    <property type="entry name" value="TAT"/>
    <property type="match status" value="1"/>
</dbReference>
<dbReference type="InterPro" id="IPR006059">
    <property type="entry name" value="SBP"/>
</dbReference>
<protein>
    <submittedName>
        <fullName evidence="5">Dehydrogenase</fullName>
    </submittedName>
</protein>
<name>A0ABQ2XS99_9ACTN</name>
<dbReference type="Proteomes" id="UP000617743">
    <property type="component" value="Unassembled WGS sequence"/>
</dbReference>
<dbReference type="PANTHER" id="PTHR30006:SF3">
    <property type="entry name" value="THIAMINE-BINDING PERIPLASMIC PROTEIN"/>
    <property type="match status" value="1"/>
</dbReference>
<keyword evidence="2" id="KW-0813">Transport</keyword>
<keyword evidence="4" id="KW-0574">Periplasm</keyword>
<organism evidence="5 6">
    <name type="scientific">Streptomyces lomondensis</name>
    <dbReference type="NCBI Taxonomy" id="68229"/>
    <lineage>
        <taxon>Bacteria</taxon>
        <taxon>Bacillati</taxon>
        <taxon>Actinomycetota</taxon>
        <taxon>Actinomycetes</taxon>
        <taxon>Kitasatosporales</taxon>
        <taxon>Streptomycetaceae</taxon>
        <taxon>Streptomyces</taxon>
    </lineage>
</organism>
<comment type="subcellular location">
    <subcellularLocation>
        <location evidence="1">Periplasm</location>
    </subcellularLocation>
</comment>
<sequence>METNRIGRRTLLRTAGAVAAAAAVTGCGTLMGNGESRGSSGGGGKKRLVVSNSGGAYSDALTKAIYEPFTKETGITVTTVNYQSAQVIAQVRQGRPQVDLMDNSLLIFQKMERLECLEPVDYDRLKNVKGAGIPEVQLPQHAVGKNVWASVMAYRTDSLKRAPKSWADFWNPDAFPGPRSLQSADADLPELEFALLADGVPLDKLYPLDVDRAFASMSRIRGDVKKFWNTGALPAVLLGRKEVVATSLWGGRADELIKQGQPVAYQWNGARRMTNGWGIPKGAGNTDAAYQLIDFSLRPEVQAAFAKLSPTGGPVVPGAVKLLSDDVLATLPTSPERLKTGFDADVAWWDKNQEAVIKRWQEWADA</sequence>
<dbReference type="PANTHER" id="PTHR30006">
    <property type="entry name" value="THIAMINE-BINDING PERIPLASMIC PROTEIN-RELATED"/>
    <property type="match status" value="1"/>
</dbReference>
<dbReference type="InterPro" id="IPR006311">
    <property type="entry name" value="TAT_signal"/>
</dbReference>
<evidence type="ECO:0000256" key="4">
    <source>
        <dbReference type="ARBA" id="ARBA00022764"/>
    </source>
</evidence>
<dbReference type="RefSeq" id="WP_190054543.1">
    <property type="nucleotide sequence ID" value="NZ_BMWC01000017.1"/>
</dbReference>
<evidence type="ECO:0000313" key="5">
    <source>
        <dbReference type="EMBL" id="GGX31826.1"/>
    </source>
</evidence>
<proteinExistence type="predicted"/>
<accession>A0ABQ2XS99</accession>
<evidence type="ECO:0000313" key="6">
    <source>
        <dbReference type="Proteomes" id="UP000617743"/>
    </source>
</evidence>
<dbReference type="CDD" id="cd13589">
    <property type="entry name" value="PBP2_polyamine_RpCGA009"/>
    <property type="match status" value="1"/>
</dbReference>
<keyword evidence="6" id="KW-1185">Reference proteome</keyword>
<dbReference type="Pfam" id="PF13416">
    <property type="entry name" value="SBP_bac_8"/>
    <property type="match status" value="1"/>
</dbReference>
<reference evidence="6" key="1">
    <citation type="journal article" date="2019" name="Int. J. Syst. Evol. Microbiol.">
        <title>The Global Catalogue of Microorganisms (GCM) 10K type strain sequencing project: providing services to taxonomists for standard genome sequencing and annotation.</title>
        <authorList>
            <consortium name="The Broad Institute Genomics Platform"/>
            <consortium name="The Broad Institute Genome Sequencing Center for Infectious Disease"/>
            <person name="Wu L."/>
            <person name="Ma J."/>
        </authorList>
    </citation>
    <scope>NUCLEOTIDE SEQUENCE [LARGE SCALE GENOMIC DNA]</scope>
    <source>
        <strain evidence="6">JCM 4866</strain>
    </source>
</reference>
<gene>
    <name evidence="5" type="ORF">GCM10010383_72570</name>
</gene>
<evidence type="ECO:0000256" key="1">
    <source>
        <dbReference type="ARBA" id="ARBA00004418"/>
    </source>
</evidence>
<evidence type="ECO:0000256" key="3">
    <source>
        <dbReference type="ARBA" id="ARBA00022729"/>
    </source>
</evidence>
<dbReference type="Gene3D" id="3.40.190.10">
    <property type="entry name" value="Periplasmic binding protein-like II"/>
    <property type="match status" value="2"/>
</dbReference>
<dbReference type="EMBL" id="BMWC01000017">
    <property type="protein sequence ID" value="GGX31826.1"/>
    <property type="molecule type" value="Genomic_DNA"/>
</dbReference>
<keyword evidence="3" id="KW-0732">Signal</keyword>
<dbReference type="PROSITE" id="PS51257">
    <property type="entry name" value="PROKAR_LIPOPROTEIN"/>
    <property type="match status" value="1"/>
</dbReference>
<comment type="caution">
    <text evidence="5">The sequence shown here is derived from an EMBL/GenBank/DDBJ whole genome shotgun (WGS) entry which is preliminary data.</text>
</comment>